<evidence type="ECO:0000256" key="1">
    <source>
        <dbReference type="SAM" id="Phobius"/>
    </source>
</evidence>
<dbReference type="Proteomes" id="UP001333102">
    <property type="component" value="Chromosome"/>
</dbReference>
<dbReference type="EMBL" id="CP141614">
    <property type="protein sequence ID" value="WRP14383.1"/>
    <property type="molecule type" value="Genomic_DNA"/>
</dbReference>
<reference evidence="3" key="1">
    <citation type="submission" date="2023-12" db="EMBL/GenBank/DDBJ databases">
        <title>Novel isolates from deep terrestrial aquifers shed light on the physiology and ecology of the class Limnochordia.</title>
        <authorList>
            <person name="Karnachuk O.V."/>
            <person name="Lukina A.P."/>
            <person name="Avakyan M.R."/>
            <person name="Kadnikov V."/>
            <person name="Begmatov S."/>
            <person name="Beletsky A.V."/>
            <person name="Mardanov A.V."/>
            <person name="Ravin N.V."/>
        </authorList>
    </citation>
    <scope>NUCLEOTIDE SEQUENCE [LARGE SCALE GENOMIC DNA]</scope>
    <source>
        <strain evidence="3">LN</strain>
    </source>
</reference>
<feature type="transmembrane region" description="Helical" evidence="1">
    <location>
        <begin position="101"/>
        <end position="121"/>
    </location>
</feature>
<evidence type="ECO:0000313" key="2">
    <source>
        <dbReference type="EMBL" id="WRP14383.1"/>
    </source>
</evidence>
<gene>
    <name evidence="2" type="ORF">VLY81_13325</name>
</gene>
<dbReference type="Pfam" id="PF05437">
    <property type="entry name" value="AzlD"/>
    <property type="match status" value="1"/>
</dbReference>
<keyword evidence="1" id="KW-1133">Transmembrane helix</keyword>
<keyword evidence="1" id="KW-0812">Transmembrane</keyword>
<evidence type="ECO:0000313" key="3">
    <source>
        <dbReference type="Proteomes" id="UP001333102"/>
    </source>
</evidence>
<dbReference type="InterPro" id="IPR008407">
    <property type="entry name" value="Brnchd-chn_aa_trnsp_AzlD"/>
</dbReference>
<accession>A0ABZ1BPI7</accession>
<keyword evidence="1" id="KW-0472">Membrane</keyword>
<organism evidence="2 3">
    <name type="scientific">Geochorda subterranea</name>
    <dbReference type="NCBI Taxonomy" id="3109564"/>
    <lineage>
        <taxon>Bacteria</taxon>
        <taxon>Bacillati</taxon>
        <taxon>Bacillota</taxon>
        <taxon>Limnochordia</taxon>
        <taxon>Limnochordales</taxon>
        <taxon>Geochordaceae</taxon>
        <taxon>Geochorda</taxon>
    </lineage>
</organism>
<name>A0ABZ1BPI7_9FIRM</name>
<protein>
    <submittedName>
        <fullName evidence="2">AzlD domain-containing protein</fullName>
    </submittedName>
</protein>
<feature type="transmembrane region" description="Helical" evidence="1">
    <location>
        <begin position="50"/>
        <end position="72"/>
    </location>
</feature>
<proteinExistence type="predicted"/>
<sequence length="122" mass="12893">MSVRGELLWLFVVVGVGTYLMRAVPLLMARRSGTAAQLPVSSRGREEAGGALVWFRLVAPAIVASLLVGTLLPPHPAPGGWQQHVASWVALVASAWAQARWGNLGLTVLSGVVVFGLVTWAI</sequence>
<keyword evidence="3" id="KW-1185">Reference proteome</keyword>
<dbReference type="RefSeq" id="WP_324668700.1">
    <property type="nucleotide sequence ID" value="NZ_CP141614.1"/>
</dbReference>
<feature type="transmembrane region" description="Helical" evidence="1">
    <location>
        <begin position="6"/>
        <end position="29"/>
    </location>
</feature>